<dbReference type="Proteomes" id="UP000265800">
    <property type="component" value="Unassembled WGS sequence"/>
</dbReference>
<reference evidence="1 2" key="1">
    <citation type="submission" date="2018-08" db="EMBL/GenBank/DDBJ databases">
        <title>Meiothermus luteus KCTC 52599 genome sequencing project.</title>
        <authorList>
            <person name="Da Costa M.S."/>
            <person name="Albuquerque L."/>
            <person name="Raposo P."/>
            <person name="Froufe H.J.C."/>
            <person name="Barroso C.S."/>
            <person name="Egas C."/>
        </authorList>
    </citation>
    <scope>NUCLEOTIDE SEQUENCE [LARGE SCALE GENOMIC DNA]</scope>
    <source>
        <strain evidence="1 2">KCTC 52599</strain>
    </source>
</reference>
<keyword evidence="2" id="KW-1185">Reference proteome</keyword>
<name>A0A399E9Q2_9DEIN</name>
<gene>
    <name evidence="1" type="ORF">Mlute_02915</name>
</gene>
<proteinExistence type="predicted"/>
<comment type="caution">
    <text evidence="1">The sequence shown here is derived from an EMBL/GenBank/DDBJ whole genome shotgun (WGS) entry which is preliminary data.</text>
</comment>
<evidence type="ECO:0000313" key="2">
    <source>
        <dbReference type="Proteomes" id="UP000265800"/>
    </source>
</evidence>
<dbReference type="AlphaFoldDB" id="A0A399E9Q2"/>
<evidence type="ECO:0000313" key="1">
    <source>
        <dbReference type="EMBL" id="RIH80586.1"/>
    </source>
</evidence>
<organism evidence="1 2">
    <name type="scientific">Meiothermus luteus</name>
    <dbReference type="NCBI Taxonomy" id="2026184"/>
    <lineage>
        <taxon>Bacteria</taxon>
        <taxon>Thermotogati</taxon>
        <taxon>Deinococcota</taxon>
        <taxon>Deinococci</taxon>
        <taxon>Thermales</taxon>
        <taxon>Thermaceae</taxon>
        <taxon>Meiothermus</taxon>
    </lineage>
</organism>
<sequence>MSERLGPLQKALLAWGEEALVFLSALVQGLGLCLGSKVVFSSQAAAAQGLLVRMEGLGGDAALCTQALAARVVGQKGGIC</sequence>
<accession>A0A399E9Q2</accession>
<protein>
    <submittedName>
        <fullName evidence="1">Uncharacterized protein</fullName>
    </submittedName>
</protein>
<dbReference type="EMBL" id="QWKZ01000214">
    <property type="protein sequence ID" value="RIH80586.1"/>
    <property type="molecule type" value="Genomic_DNA"/>
</dbReference>